<feature type="coiled-coil region" evidence="5">
    <location>
        <begin position="891"/>
        <end position="925"/>
    </location>
</feature>
<feature type="region of interest" description="Disordered" evidence="6">
    <location>
        <begin position="599"/>
        <end position="627"/>
    </location>
</feature>
<accession>A0A556U6M4</accession>
<dbReference type="PANTHER" id="PTHR19964">
    <property type="entry name" value="MULTIPLE PDZ DOMAIN PROTEIN"/>
    <property type="match status" value="1"/>
</dbReference>
<dbReference type="InterPro" id="IPR017907">
    <property type="entry name" value="Znf_RING_CS"/>
</dbReference>
<name>A0A556U6M4_BAGYA</name>
<evidence type="ECO:0000313" key="10">
    <source>
        <dbReference type="Proteomes" id="UP000319801"/>
    </source>
</evidence>
<dbReference type="GO" id="GO:0008270">
    <property type="term" value="F:zinc ion binding"/>
    <property type="evidence" value="ECO:0007669"/>
    <property type="project" value="UniProtKB-KW"/>
</dbReference>
<feature type="domain" description="PDZ" evidence="8">
    <location>
        <begin position="634"/>
        <end position="717"/>
    </location>
</feature>
<keyword evidence="5" id="KW-0175">Coiled coil</keyword>
<evidence type="ECO:0000256" key="3">
    <source>
        <dbReference type="ARBA" id="ARBA00022833"/>
    </source>
</evidence>
<dbReference type="Pfam" id="PF13920">
    <property type="entry name" value="zf-C3HC4_3"/>
    <property type="match status" value="1"/>
</dbReference>
<dbReference type="PROSITE" id="PS50089">
    <property type="entry name" value="ZF_RING_2"/>
    <property type="match status" value="1"/>
</dbReference>
<dbReference type="SMART" id="SM00228">
    <property type="entry name" value="PDZ"/>
    <property type="match status" value="4"/>
</dbReference>
<organism evidence="9 10">
    <name type="scientific">Bagarius yarrelli</name>
    <name type="common">Goonch</name>
    <name type="synonym">Bagrus yarrelli</name>
    <dbReference type="NCBI Taxonomy" id="175774"/>
    <lineage>
        <taxon>Eukaryota</taxon>
        <taxon>Metazoa</taxon>
        <taxon>Chordata</taxon>
        <taxon>Craniata</taxon>
        <taxon>Vertebrata</taxon>
        <taxon>Euteleostomi</taxon>
        <taxon>Actinopterygii</taxon>
        <taxon>Neopterygii</taxon>
        <taxon>Teleostei</taxon>
        <taxon>Ostariophysi</taxon>
        <taxon>Siluriformes</taxon>
        <taxon>Sisoridae</taxon>
        <taxon>Sisorinae</taxon>
        <taxon>Bagarius</taxon>
    </lineage>
</organism>
<evidence type="ECO:0000256" key="5">
    <source>
        <dbReference type="SAM" id="Coils"/>
    </source>
</evidence>
<dbReference type="Gene3D" id="2.30.42.10">
    <property type="match status" value="3"/>
</dbReference>
<evidence type="ECO:0000259" key="7">
    <source>
        <dbReference type="PROSITE" id="PS50089"/>
    </source>
</evidence>
<dbReference type="GO" id="GO:0004842">
    <property type="term" value="F:ubiquitin-protein transferase activity"/>
    <property type="evidence" value="ECO:0007669"/>
    <property type="project" value="TreeGrafter"/>
</dbReference>
<dbReference type="InterPro" id="IPR036034">
    <property type="entry name" value="PDZ_sf"/>
</dbReference>
<dbReference type="Pfam" id="PF00595">
    <property type="entry name" value="PDZ"/>
    <property type="match status" value="2"/>
</dbReference>
<gene>
    <name evidence="9" type="ORF">Baya_9420</name>
</gene>
<dbReference type="CDD" id="cd16779">
    <property type="entry name" value="mRING-HC-C3HC3D_LNX1"/>
    <property type="match status" value="1"/>
</dbReference>
<dbReference type="EMBL" id="VCAZ01000055">
    <property type="protein sequence ID" value="TSN30191.1"/>
    <property type="molecule type" value="Genomic_DNA"/>
</dbReference>
<evidence type="ECO:0000256" key="6">
    <source>
        <dbReference type="SAM" id="MobiDB-lite"/>
    </source>
</evidence>
<dbReference type="InterPro" id="IPR001478">
    <property type="entry name" value="PDZ"/>
</dbReference>
<comment type="caution">
    <text evidence="9">The sequence shown here is derived from an EMBL/GenBank/DDBJ whole genome shotgun (WGS) entry which is preliminary data.</text>
</comment>
<evidence type="ECO:0000256" key="2">
    <source>
        <dbReference type="ARBA" id="ARBA00022771"/>
    </source>
</evidence>
<keyword evidence="10" id="KW-1185">Reference proteome</keyword>
<dbReference type="PROSITE" id="PS50106">
    <property type="entry name" value="PDZ"/>
    <property type="match status" value="3"/>
</dbReference>
<evidence type="ECO:0000313" key="9">
    <source>
        <dbReference type="EMBL" id="TSN30191.1"/>
    </source>
</evidence>
<dbReference type="FunFam" id="2.30.42.10:FF:000081">
    <property type="entry name" value="Ligand of Numb protein X 2"/>
    <property type="match status" value="1"/>
</dbReference>
<feature type="domain" description="PDZ" evidence="8">
    <location>
        <begin position="935"/>
        <end position="1021"/>
    </location>
</feature>
<keyword evidence="3" id="KW-0862">Zinc</keyword>
<dbReference type="Proteomes" id="UP000319801">
    <property type="component" value="Unassembled WGS sequence"/>
</dbReference>
<feature type="region of interest" description="Disordered" evidence="6">
    <location>
        <begin position="427"/>
        <end position="461"/>
    </location>
</feature>
<evidence type="ECO:0000256" key="4">
    <source>
        <dbReference type="PROSITE-ProRule" id="PRU00175"/>
    </source>
</evidence>
<dbReference type="Gene3D" id="3.30.40.10">
    <property type="entry name" value="Zinc/RING finger domain, C3HC4 (zinc finger)"/>
    <property type="match status" value="1"/>
</dbReference>
<sequence>METVQVDFMQTAVTDEVLEEDKVVITMAISNTLGVGREEEGAMAIDDALFEDTGATVMPSGDFEEMPISGAIVAKRIPSGGATQIPNDGSAAMPVDGDMELPSNICTVTPTTRATAMSTDGATAMPVDGDMELPSNSSTATPTTGATAMFPDGATAMPVDGDMELPSNSSTATPTTGATAMFPDGVTAMPVDGDMELPSNSSTATPTAGATAMFPGGATAMPVDGDMEFPSNNSSEATGATAMMFSIGMDCEPSAADVALCKVCGQRHLLDENHEYNYQDEVDDELTCHICLQPLISPLDTPCGHTYCQECLTNFLVESDFCPVDRVPILLQNCRKSNVLVHKLLDKLIVFCPFRDHCSETMQRGELQGHLQSRCKGASHYGLSAERKRRSQEGDCADSTSELALATLPADGPASSAMALLSEEPGLVNPAYEPGMEDNSQSGSTTSLTPRSSSKKIRNFDRSSVRSRSFRRLNRAFSVLRRTKSGTAVVHDNTEERDNLRNANLPQEVFALPQLHHLIPDGEVTTVKITRSDPYEPLAISIVGGNETPLVRILIQDIYREGVNGIDITNVPHCYALAALKRPCMLLRLTVLREQRHRYRAHHHHHHHHHHHVPQPGELLSPSSASSTRDDSLHVVLLKSVPDEQLGIKLVRRPYEHGVFIFHLLEGGLAARDGRLRIDDRVLAINGHDLRYGAPEHAALLIQASVERVHFIVSRQTHVPASDILQEAPWNMEGPPPYSAVDVEQSLVDSCQKPGCYEKMVTLTKEVTESLGMTVAGGMNSRGWDLPVYVTNIDPNGDILLNVNGVELTGVTRGEAVANLKNTSSPVVLRVLEMKPPDMSSVDCLPPAVFSPSSPGDNKMPLPSDDYSPLWVSWLQLPRKGNRVKAKESAIKRQTEQRKTKKDIENRLEQEREREMERVKECKRYNKRHLYSCKDIVLRRSTSGSLGFSIVGGQEELNCNQSFFIRSIVEGTPAYNDGRIRCGDILLEVNGKSTWGMTHTALVRLLKELRGRITLTIVSWPGSLL</sequence>
<dbReference type="GO" id="GO:0006511">
    <property type="term" value="P:ubiquitin-dependent protein catabolic process"/>
    <property type="evidence" value="ECO:0007669"/>
    <property type="project" value="TreeGrafter"/>
</dbReference>
<evidence type="ECO:0000256" key="1">
    <source>
        <dbReference type="ARBA" id="ARBA00022723"/>
    </source>
</evidence>
<evidence type="ECO:0000259" key="8">
    <source>
        <dbReference type="PROSITE" id="PS50106"/>
    </source>
</evidence>
<dbReference type="AlphaFoldDB" id="A0A556U6M4"/>
<reference evidence="9 10" key="1">
    <citation type="journal article" date="2019" name="Genome Biol. Evol.">
        <title>Whole-Genome Sequencing of the Giant Devil Catfish, Bagarius yarrelli.</title>
        <authorList>
            <person name="Jiang W."/>
            <person name="Lv Y."/>
            <person name="Cheng L."/>
            <person name="Yang K."/>
            <person name="Chao B."/>
            <person name="Wang X."/>
            <person name="Li Y."/>
            <person name="Pan X."/>
            <person name="You X."/>
            <person name="Zhang Y."/>
            <person name="Yang J."/>
            <person name="Li J."/>
            <person name="Zhang X."/>
            <person name="Liu S."/>
            <person name="Sun C."/>
            <person name="Yang J."/>
            <person name="Shi Q."/>
        </authorList>
    </citation>
    <scope>NUCLEOTIDE SEQUENCE [LARGE SCALE GENOMIC DNA]</scope>
    <source>
        <strain evidence="9">JWS20170419001</strain>
        <tissue evidence="9">Muscle</tissue>
    </source>
</reference>
<dbReference type="InterPro" id="IPR013083">
    <property type="entry name" value="Znf_RING/FYVE/PHD"/>
</dbReference>
<dbReference type="SUPFAM" id="SSF57850">
    <property type="entry name" value="RING/U-box"/>
    <property type="match status" value="1"/>
</dbReference>
<keyword evidence="1" id="KW-0479">Metal-binding</keyword>
<dbReference type="PANTHER" id="PTHR19964:SF14">
    <property type="entry name" value="E3 UBIQUITIN-PROTEIN LIGASE LNX"/>
    <property type="match status" value="1"/>
</dbReference>
<dbReference type="CDD" id="cd06678">
    <property type="entry name" value="PDZ2_LNX1_2-like"/>
    <property type="match status" value="1"/>
</dbReference>
<protein>
    <submittedName>
        <fullName evidence="9">E3 ubiquitin-protein ligase LNX</fullName>
    </submittedName>
</protein>
<feature type="domain" description="RING-type" evidence="7">
    <location>
        <begin position="288"/>
        <end position="326"/>
    </location>
</feature>
<dbReference type="OrthoDB" id="438726at2759"/>
<dbReference type="SMART" id="SM00184">
    <property type="entry name" value="RING"/>
    <property type="match status" value="1"/>
</dbReference>
<keyword evidence="2 4" id="KW-0863">Zinc-finger</keyword>
<dbReference type="InterPro" id="IPR051342">
    <property type="entry name" value="PDZ_scaffold"/>
</dbReference>
<feature type="compositionally biased region" description="Polar residues" evidence="6">
    <location>
        <begin position="438"/>
        <end position="452"/>
    </location>
</feature>
<dbReference type="SUPFAM" id="SSF50156">
    <property type="entry name" value="PDZ domain-like"/>
    <property type="match status" value="4"/>
</dbReference>
<feature type="compositionally biased region" description="Basic residues" evidence="6">
    <location>
        <begin position="599"/>
        <end position="613"/>
    </location>
</feature>
<dbReference type="GO" id="GO:0005737">
    <property type="term" value="C:cytoplasm"/>
    <property type="evidence" value="ECO:0007669"/>
    <property type="project" value="TreeGrafter"/>
</dbReference>
<dbReference type="PROSITE" id="PS00518">
    <property type="entry name" value="ZF_RING_1"/>
    <property type="match status" value="1"/>
</dbReference>
<dbReference type="CDD" id="cd06680">
    <property type="entry name" value="PDZ4_LNX1_2-like"/>
    <property type="match status" value="1"/>
</dbReference>
<proteinExistence type="predicted"/>
<dbReference type="InterPro" id="IPR001841">
    <property type="entry name" value="Znf_RING"/>
</dbReference>
<feature type="domain" description="PDZ" evidence="8">
    <location>
        <begin position="760"/>
        <end position="835"/>
    </location>
</feature>